<protein>
    <submittedName>
        <fullName evidence="2">Uncharacterized protein</fullName>
    </submittedName>
</protein>
<sequence length="114" mass="12102">MGASPAGVEYAQKRANNLNGRTAERVKRLNVSGNGLYSLYRGSNGQKALAKVRALGAFTSILHHVCKVDGLTLPDDRPNELNAPDRTNGRTGRTIGGRYSCSQVLDVKSGCKGG</sequence>
<comment type="caution">
    <text evidence="2">The sequence shown here is derived from an EMBL/GenBank/DDBJ whole genome shotgun (WGS) entry which is preliminary data.</text>
</comment>
<accession>J9GHP5</accession>
<gene>
    <name evidence="2" type="ORF">EVA_12905</name>
</gene>
<feature type="region of interest" description="Disordered" evidence="1">
    <location>
        <begin position="74"/>
        <end position="94"/>
    </location>
</feature>
<organism evidence="2">
    <name type="scientific">gut metagenome</name>
    <dbReference type="NCBI Taxonomy" id="749906"/>
    <lineage>
        <taxon>unclassified sequences</taxon>
        <taxon>metagenomes</taxon>
        <taxon>organismal metagenomes</taxon>
    </lineage>
</organism>
<evidence type="ECO:0000313" key="2">
    <source>
        <dbReference type="EMBL" id="EJW98979.1"/>
    </source>
</evidence>
<dbReference type="EMBL" id="AMCI01004017">
    <property type="protein sequence ID" value="EJW98979.1"/>
    <property type="molecule type" value="Genomic_DNA"/>
</dbReference>
<evidence type="ECO:0000256" key="1">
    <source>
        <dbReference type="SAM" id="MobiDB-lite"/>
    </source>
</evidence>
<reference evidence="2" key="1">
    <citation type="journal article" date="2012" name="PLoS ONE">
        <title>Gene sets for utilization of primary and secondary nutrition supplies in the distal gut of endangered iberian lynx.</title>
        <authorList>
            <person name="Alcaide M."/>
            <person name="Messina E."/>
            <person name="Richter M."/>
            <person name="Bargiela R."/>
            <person name="Peplies J."/>
            <person name="Huws S.A."/>
            <person name="Newbold C.J."/>
            <person name="Golyshin P.N."/>
            <person name="Simon M.A."/>
            <person name="Lopez G."/>
            <person name="Yakimov M.M."/>
            <person name="Ferrer M."/>
        </authorList>
    </citation>
    <scope>NUCLEOTIDE SEQUENCE</scope>
</reference>
<dbReference type="AlphaFoldDB" id="J9GHP5"/>
<name>J9GHP5_9ZZZZ</name>
<proteinExistence type="predicted"/>